<dbReference type="EMBL" id="CP065321">
    <property type="protein sequence ID" value="QQR30160.1"/>
    <property type="molecule type" value="Genomic_DNA"/>
</dbReference>
<sequence length="159" mass="17122">MKRFTILFSVLLVLGFGGVLAYVAASPEFVPPAALIGEGEDPDAPIWDMTMDEVLAELAAQGLIDDPASAISLASDGLCTDARQVSGAEFYWWDLENLKEGSQEETAYKSLKSDGVIDLYGSGHILSYVHNGPFAMWLDLYEGDPGALEQAFKDVGQAE</sequence>
<organism evidence="2 4">
    <name type="scientific">Acutalibacter muris</name>
    <dbReference type="NCBI Taxonomy" id="1796620"/>
    <lineage>
        <taxon>Bacteria</taxon>
        <taxon>Bacillati</taxon>
        <taxon>Bacillota</taxon>
        <taxon>Clostridia</taxon>
        <taxon>Eubacteriales</taxon>
        <taxon>Acutalibacteraceae</taxon>
        <taxon>Acutalibacter</taxon>
    </lineage>
</organism>
<dbReference type="AlphaFoldDB" id="A0A1Z2XQZ4"/>
<protein>
    <recommendedName>
        <fullName evidence="5">DUF4367 domain-containing protein</fullName>
    </recommendedName>
</protein>
<reference evidence="3" key="2">
    <citation type="submission" date="2017-05" db="EMBL/GenBank/DDBJ databases">
        <title>Improved OligoMM genomes.</title>
        <authorList>
            <person name="Garzetti D."/>
        </authorList>
    </citation>
    <scope>NUCLEOTIDE SEQUENCE [LARGE SCALE GENOMIC DNA]</scope>
    <source>
        <strain evidence="3">KB18</strain>
    </source>
</reference>
<dbReference type="Proteomes" id="UP000596035">
    <property type="component" value="Chromosome"/>
</dbReference>
<evidence type="ECO:0000313" key="3">
    <source>
        <dbReference type="Proteomes" id="UP000196710"/>
    </source>
</evidence>
<evidence type="ECO:0000313" key="1">
    <source>
        <dbReference type="EMBL" id="ASB40878.1"/>
    </source>
</evidence>
<evidence type="ECO:0000313" key="4">
    <source>
        <dbReference type="Proteomes" id="UP000596035"/>
    </source>
</evidence>
<keyword evidence="3" id="KW-1185">Reference proteome</keyword>
<name>A0A1Z2XQZ4_9FIRM</name>
<reference evidence="1" key="1">
    <citation type="journal article" date="2017" name="Genome Announc.">
        <title>High-Quality Whole-Genome Sequences of the Oligo-Mouse-Microbiota Bacterial Community.</title>
        <authorList>
            <person name="Garzetti D."/>
            <person name="Brugiroux S."/>
            <person name="Bunk B."/>
            <person name="Pukall R."/>
            <person name="McCoy K.D."/>
            <person name="Macpherson A.J."/>
            <person name="Stecher B."/>
        </authorList>
    </citation>
    <scope>NUCLEOTIDE SEQUENCE</scope>
    <source>
        <strain evidence="1">KB18</strain>
    </source>
</reference>
<dbReference type="KEGG" id="amur:ADH66_09560"/>
<dbReference type="Proteomes" id="UP000196710">
    <property type="component" value="Chromosome"/>
</dbReference>
<evidence type="ECO:0000313" key="2">
    <source>
        <dbReference type="EMBL" id="QQR30160.1"/>
    </source>
</evidence>
<evidence type="ECO:0008006" key="5">
    <source>
        <dbReference type="Google" id="ProtNLM"/>
    </source>
</evidence>
<gene>
    <name evidence="1" type="ORF">ADH66_09560</name>
    <name evidence="2" type="ORF">I5Q82_19595</name>
</gene>
<dbReference type="EMBL" id="CP021422">
    <property type="protein sequence ID" value="ASB40878.1"/>
    <property type="molecule type" value="Genomic_DNA"/>
</dbReference>
<accession>A0A1Z2XQZ4</accession>
<dbReference type="RefSeq" id="WP_066541373.1">
    <property type="nucleotide sequence ID" value="NZ_CP021422.1"/>
</dbReference>
<proteinExistence type="predicted"/>
<reference evidence="2 4" key="3">
    <citation type="submission" date="2020-11" db="EMBL/GenBank/DDBJ databases">
        <title>Closed and high quality bacterial genomes of the OMM12 community.</title>
        <authorList>
            <person name="Marbouty M."/>
            <person name="Lamy-Besnier Q."/>
            <person name="Debarbieux L."/>
            <person name="Koszul R."/>
        </authorList>
    </citation>
    <scope>NUCLEOTIDE SEQUENCE [LARGE SCALE GENOMIC DNA]</scope>
    <source>
        <strain evidence="2 4">KB18</strain>
    </source>
</reference>